<dbReference type="STRING" id="1125712.HMPREF1316_0257"/>
<gene>
    <name evidence="1" type="ORF">HMPREF1316_0257</name>
</gene>
<keyword evidence="2" id="KW-1185">Reference proteome</keyword>
<dbReference type="RefSeq" id="WP_021726225.1">
    <property type="nucleotide sequence ID" value="NZ_AWEZ01000045.1"/>
</dbReference>
<sequence>MDDVEATDGPAGGTRAAILDSARSAFLEGASPVSRCAAPSRRRA</sequence>
<dbReference type="PATRIC" id="fig|1125712.3.peg.1380"/>
<organism evidence="1 2">
    <name type="scientific">Olsenella profusa F0195</name>
    <dbReference type="NCBI Taxonomy" id="1125712"/>
    <lineage>
        <taxon>Bacteria</taxon>
        <taxon>Bacillati</taxon>
        <taxon>Actinomycetota</taxon>
        <taxon>Coriobacteriia</taxon>
        <taxon>Coriobacteriales</taxon>
        <taxon>Atopobiaceae</taxon>
        <taxon>Olsenella</taxon>
    </lineage>
</organism>
<comment type="caution">
    <text evidence="1">The sequence shown here is derived from an EMBL/GenBank/DDBJ whole genome shotgun (WGS) entry which is preliminary data.</text>
</comment>
<dbReference type="EMBL" id="AWEZ01000045">
    <property type="protein sequence ID" value="ERL08356.1"/>
    <property type="molecule type" value="Genomic_DNA"/>
</dbReference>
<reference evidence="1 2" key="1">
    <citation type="submission" date="2013-08" db="EMBL/GenBank/DDBJ databases">
        <authorList>
            <person name="Durkin A.S."/>
            <person name="Haft D.R."/>
            <person name="McCorrison J."/>
            <person name="Torralba M."/>
            <person name="Gillis M."/>
            <person name="Haft D.H."/>
            <person name="Methe B."/>
            <person name="Sutton G."/>
            <person name="Nelson K.E."/>
        </authorList>
    </citation>
    <scope>NUCLEOTIDE SEQUENCE [LARGE SCALE GENOMIC DNA]</scope>
    <source>
        <strain evidence="1 2">F0195</strain>
    </source>
</reference>
<protein>
    <submittedName>
        <fullName evidence="1">Uncharacterized protein</fullName>
    </submittedName>
</protein>
<dbReference type="Proteomes" id="UP000016638">
    <property type="component" value="Unassembled WGS sequence"/>
</dbReference>
<evidence type="ECO:0000313" key="2">
    <source>
        <dbReference type="Proteomes" id="UP000016638"/>
    </source>
</evidence>
<dbReference type="AlphaFoldDB" id="U2V6V4"/>
<evidence type="ECO:0000313" key="1">
    <source>
        <dbReference type="EMBL" id="ERL08356.1"/>
    </source>
</evidence>
<name>U2V6V4_9ACTN</name>
<accession>U2V6V4</accession>
<proteinExistence type="predicted"/>